<dbReference type="GO" id="GO:0071111">
    <property type="term" value="F:cyclic-guanylate-specific phosphodiesterase activity"/>
    <property type="evidence" value="ECO:0007669"/>
    <property type="project" value="UniProtKB-EC"/>
</dbReference>
<dbReference type="SUPFAM" id="SSF109604">
    <property type="entry name" value="HD-domain/PDEase-like"/>
    <property type="match status" value="1"/>
</dbReference>
<dbReference type="NCBIfam" id="TIGR00277">
    <property type="entry name" value="HDIG"/>
    <property type="match status" value="1"/>
</dbReference>
<organism evidence="2 3">
    <name type="scientific">Oxobacter pfennigii</name>
    <dbReference type="NCBI Taxonomy" id="36849"/>
    <lineage>
        <taxon>Bacteria</taxon>
        <taxon>Bacillati</taxon>
        <taxon>Bacillota</taxon>
        <taxon>Clostridia</taxon>
        <taxon>Eubacteriales</taxon>
        <taxon>Clostridiaceae</taxon>
        <taxon>Oxobacter</taxon>
    </lineage>
</organism>
<dbReference type="InterPro" id="IPR003607">
    <property type="entry name" value="HD/PDEase_dom"/>
</dbReference>
<evidence type="ECO:0000313" key="3">
    <source>
        <dbReference type="Proteomes" id="UP000050326"/>
    </source>
</evidence>
<dbReference type="PANTHER" id="PTHR43155:SF2">
    <property type="entry name" value="CYCLIC DI-GMP PHOSPHODIESTERASE PA4108"/>
    <property type="match status" value="1"/>
</dbReference>
<dbReference type="PANTHER" id="PTHR43155">
    <property type="entry name" value="CYCLIC DI-GMP PHOSPHODIESTERASE PA4108-RELATED"/>
    <property type="match status" value="1"/>
</dbReference>
<comment type="caution">
    <text evidence="2">The sequence shown here is derived from an EMBL/GenBank/DDBJ whole genome shotgun (WGS) entry which is preliminary data.</text>
</comment>
<dbReference type="AlphaFoldDB" id="A0A0P8W575"/>
<dbReference type="InterPro" id="IPR006675">
    <property type="entry name" value="HDIG_dom"/>
</dbReference>
<accession>A0A0P8W575</accession>
<dbReference type="Proteomes" id="UP000050326">
    <property type="component" value="Unassembled WGS sequence"/>
</dbReference>
<dbReference type="Pfam" id="PF13487">
    <property type="entry name" value="HD_5"/>
    <property type="match status" value="1"/>
</dbReference>
<keyword evidence="3" id="KW-1185">Reference proteome</keyword>
<gene>
    <name evidence="2" type="primary">rpfG_4</name>
    <name evidence="2" type="ORF">OXPF_32860</name>
</gene>
<dbReference type="InterPro" id="IPR037522">
    <property type="entry name" value="HD_GYP_dom"/>
</dbReference>
<reference evidence="2 3" key="1">
    <citation type="submission" date="2015-09" db="EMBL/GenBank/DDBJ databases">
        <title>Genome sequence of Oxobacter pfennigii DSM 3222.</title>
        <authorList>
            <person name="Poehlein A."/>
            <person name="Bengelsdorf F.R."/>
            <person name="Schiel-Bengelsdorf B."/>
            <person name="Duerre P."/>
            <person name="Daniel R."/>
        </authorList>
    </citation>
    <scope>NUCLEOTIDE SEQUENCE [LARGE SCALE GENOMIC DNA]</scope>
    <source>
        <strain evidence="2 3">DSM 3222</strain>
    </source>
</reference>
<keyword evidence="2" id="KW-0378">Hydrolase</keyword>
<sequence>MEVMKISKRKISVSECKEQDIIAENIVNKNGIMMVAENTVVNEKIKRKLIELQVADVIVIRENESWEETARNSDPLLEADFSKFKEKYVKRTRNVKKILDNLAEGYTVTGETINYIVESFYEDIMKNRRIIEYICRMENMDQQTYSHSINVSIYSMMIGKWMGLPGIQIRDLMKAGMLHDIGKLKISKELLEKTSSLSPEDLEEFKKHPVYGYEIAKNIPDLHTHITQAILMHHEREDGSGYPIGLKGDKINTFSKIISMADLYDNMIFEGNNTMNTPFDVIRKIERMGFGYFDIKVSMAFLSNISNCYIGAKVRLSNGDIGEISGIIPTNISNPIVKVGDKSISTADGKISIVEILGKEVSLAQ</sequence>
<evidence type="ECO:0000313" key="2">
    <source>
        <dbReference type="EMBL" id="KPU43038.1"/>
    </source>
</evidence>
<dbReference type="STRING" id="36849.OXPF_32860"/>
<evidence type="ECO:0000259" key="1">
    <source>
        <dbReference type="PROSITE" id="PS51832"/>
    </source>
</evidence>
<dbReference type="EMBL" id="LKET01000043">
    <property type="protein sequence ID" value="KPU43038.1"/>
    <property type="molecule type" value="Genomic_DNA"/>
</dbReference>
<proteinExistence type="predicted"/>
<name>A0A0P8W575_9CLOT</name>
<dbReference type="EC" id="3.1.4.52" evidence="2"/>
<dbReference type="SMART" id="SM00471">
    <property type="entry name" value="HDc"/>
    <property type="match status" value="1"/>
</dbReference>
<protein>
    <submittedName>
        <fullName evidence="2">Cyclic di-GMP phosphodiesterase response regulator RpfG</fullName>
        <ecNumber evidence="2">3.1.4.52</ecNumber>
    </submittedName>
</protein>
<dbReference type="Gene3D" id="1.10.3210.10">
    <property type="entry name" value="Hypothetical protein af1432"/>
    <property type="match status" value="1"/>
</dbReference>
<dbReference type="CDD" id="cd00077">
    <property type="entry name" value="HDc"/>
    <property type="match status" value="1"/>
</dbReference>
<dbReference type="PROSITE" id="PS51832">
    <property type="entry name" value="HD_GYP"/>
    <property type="match status" value="1"/>
</dbReference>
<feature type="domain" description="HD-GYP" evidence="1">
    <location>
        <begin position="122"/>
        <end position="317"/>
    </location>
</feature>